<dbReference type="EMBL" id="QLSV01000011">
    <property type="protein sequence ID" value="RAR47171.1"/>
    <property type="molecule type" value="Genomic_DNA"/>
</dbReference>
<sequence length="877" mass="99336">MKNNFQLFSLLLFGSCWLGFAQTPDSLLSVLRKSRPTQSSAIEIDISKHYLNTSVDSSLYYAKKALVSAQKIKNDTAVAKAYRWLGEWYQNKTRYSESVNAYWNAIKLAQKLKDKSLESSVFNGLGITYYLQQDLKKAEEYIQKAAQLRYEIKDYTYYSVILTNLSAIYFHNQAYDKAISLLRKTEKSLLKQPEGAYMASLYNTLGGCYQMAYPEKDSAVYYYTKSIEVAQRFGISQNVMTGYHNLGEHALRKQNYDVALNYLKKALAISTTLGNDTYVMNIHATLSETYRTKGDFQNAYKHQQEELALSKIIFESEKQKTIKEMEFKYETAIKDQQLKEQDEVIQAALLRAEKDKNTQNKLLFLFLMAVLVIVFVLVFQAQKRKAKVKLEAEKAKIFENIVHDIRTPLTLIKGPLEVIKKERLDDQTANAFRTIEAQSEQLISLVNELLDASKLEKGKYVPTMKVGNPILEIEKRVESVKDSIVAKQIELQVAFSEGMENCYFPADVFDKVVGNLLSNAVKFTPEKGVITVKANLSETFLDVTVFNSGAEIPTAEQQRIFERFYRLPQHQAISGSGIGLSLSKELLEVVNGSILVENKQGGVAFAFSLPVSIARSAMSLSADEEKPIVLLVEDNPAIREFMMDYLSTDFQLLVAENGELGYDLAKEKLPDLVLTDILMPGMSGMELLTQLKANPLTSHLAVVICSSRQSESSRIEALSKGASAYVSKPFHPEELRLTLLRLLEQEKLIRNKVVELRQAELPCRERLKSTHDFVNKATELVFEQLENVDYDVNDLADSLHLSRSQLHRKLTQLTGLSASQFIKMIRLEQAKDYLQSGSFNVTEVAYRCGFNTQSYFSTSFQDYTGQSPSSFVNGPKK</sequence>
<keyword evidence="9" id="KW-1133">Transmembrane helix</keyword>
<dbReference type="Gene3D" id="3.30.565.10">
    <property type="entry name" value="Histidine kinase-like ATPase, C-terminal domain"/>
    <property type="match status" value="1"/>
</dbReference>
<dbReference type="RefSeq" id="WP_112086659.1">
    <property type="nucleotide sequence ID" value="NZ_QLSV01000011.1"/>
</dbReference>
<dbReference type="Pfam" id="PF02518">
    <property type="entry name" value="HATPase_c"/>
    <property type="match status" value="1"/>
</dbReference>
<dbReference type="SMART" id="SM00448">
    <property type="entry name" value="REC"/>
    <property type="match status" value="1"/>
</dbReference>
<evidence type="ECO:0000256" key="6">
    <source>
        <dbReference type="ARBA" id="ARBA00023163"/>
    </source>
</evidence>
<dbReference type="OrthoDB" id="1522078at2"/>
<dbReference type="CDD" id="cd00082">
    <property type="entry name" value="HisKA"/>
    <property type="match status" value="1"/>
</dbReference>
<keyword evidence="6" id="KW-0804">Transcription</keyword>
<dbReference type="Pfam" id="PF00512">
    <property type="entry name" value="HisKA"/>
    <property type="match status" value="1"/>
</dbReference>
<dbReference type="SMART" id="SM00388">
    <property type="entry name" value="HisKA"/>
    <property type="match status" value="1"/>
</dbReference>
<dbReference type="InterPro" id="IPR005467">
    <property type="entry name" value="His_kinase_dom"/>
</dbReference>
<dbReference type="SUPFAM" id="SSF46689">
    <property type="entry name" value="Homeodomain-like"/>
    <property type="match status" value="1"/>
</dbReference>
<feature type="domain" description="Response regulatory" evidence="13">
    <location>
        <begin position="628"/>
        <end position="743"/>
    </location>
</feature>
<protein>
    <recommendedName>
        <fullName evidence="2">histidine kinase</fullName>
        <ecNumber evidence="2">2.7.13.3</ecNumber>
    </recommendedName>
</protein>
<name>A0A328WLS3_9FLAO</name>
<dbReference type="SMART" id="SM00342">
    <property type="entry name" value="HTH_ARAC"/>
    <property type="match status" value="1"/>
</dbReference>
<dbReference type="Gene3D" id="3.40.50.2300">
    <property type="match status" value="1"/>
</dbReference>
<keyword evidence="4" id="KW-0805">Transcription regulation</keyword>
<comment type="caution">
    <text evidence="14">The sequence shown here is derived from an EMBL/GenBank/DDBJ whole genome shotgun (WGS) entry which is preliminary data.</text>
</comment>
<dbReference type="InterPro" id="IPR011006">
    <property type="entry name" value="CheY-like_superfamily"/>
</dbReference>
<dbReference type="PROSITE" id="PS50005">
    <property type="entry name" value="TPR"/>
    <property type="match status" value="2"/>
</dbReference>
<dbReference type="AlphaFoldDB" id="A0A328WLS3"/>
<dbReference type="InterPro" id="IPR019734">
    <property type="entry name" value="TPR_rpt"/>
</dbReference>
<dbReference type="Pfam" id="PF00072">
    <property type="entry name" value="Response_reg"/>
    <property type="match status" value="1"/>
</dbReference>
<evidence type="ECO:0000256" key="1">
    <source>
        <dbReference type="ARBA" id="ARBA00000085"/>
    </source>
</evidence>
<dbReference type="InterPro" id="IPR001789">
    <property type="entry name" value="Sig_transdc_resp-reg_receiver"/>
</dbReference>
<keyword evidence="5" id="KW-0238">DNA-binding</keyword>
<dbReference type="PRINTS" id="PR00344">
    <property type="entry name" value="BCTRLSENSOR"/>
</dbReference>
<dbReference type="InterPro" id="IPR009057">
    <property type="entry name" value="Homeodomain-like_sf"/>
</dbReference>
<keyword evidence="10" id="KW-0732">Signal</keyword>
<dbReference type="PROSITE" id="PS00041">
    <property type="entry name" value="HTH_ARAC_FAMILY_1"/>
    <property type="match status" value="1"/>
</dbReference>
<dbReference type="InterPro" id="IPR036890">
    <property type="entry name" value="HATPase_C_sf"/>
</dbReference>
<dbReference type="PROSITE" id="PS50109">
    <property type="entry name" value="HIS_KIN"/>
    <property type="match status" value="1"/>
</dbReference>
<dbReference type="InterPro" id="IPR003594">
    <property type="entry name" value="HATPase_dom"/>
</dbReference>
<keyword evidence="9" id="KW-0472">Membrane</keyword>
<dbReference type="Gene3D" id="1.10.287.130">
    <property type="match status" value="1"/>
</dbReference>
<evidence type="ECO:0000256" key="4">
    <source>
        <dbReference type="ARBA" id="ARBA00023015"/>
    </source>
</evidence>
<feature type="domain" description="HTH araC/xylS-type" evidence="11">
    <location>
        <begin position="775"/>
        <end position="874"/>
    </location>
</feature>
<reference evidence="14 15" key="1">
    <citation type="submission" date="2018-06" db="EMBL/GenBank/DDBJ databases">
        <title>Genomic Encyclopedia of Type Strains, Phase III (KMG-III): the genomes of soil and plant-associated and newly described type strains.</title>
        <authorList>
            <person name="Whitman W."/>
        </authorList>
    </citation>
    <scope>NUCLEOTIDE SEQUENCE [LARGE SCALE GENOMIC DNA]</scope>
    <source>
        <strain evidence="14 15">CGMCC 1.12504</strain>
    </source>
</reference>
<dbReference type="SUPFAM" id="SSF52172">
    <property type="entry name" value="CheY-like"/>
    <property type="match status" value="1"/>
</dbReference>
<dbReference type="PROSITE" id="PS51257">
    <property type="entry name" value="PROKAR_LIPOPROTEIN"/>
    <property type="match status" value="1"/>
</dbReference>
<dbReference type="GO" id="GO:0043565">
    <property type="term" value="F:sequence-specific DNA binding"/>
    <property type="evidence" value="ECO:0007669"/>
    <property type="project" value="InterPro"/>
</dbReference>
<gene>
    <name evidence="14" type="ORF">B0I10_11181</name>
</gene>
<dbReference type="PROSITE" id="PS50110">
    <property type="entry name" value="RESPONSE_REGULATORY"/>
    <property type="match status" value="1"/>
</dbReference>
<evidence type="ECO:0000259" key="11">
    <source>
        <dbReference type="PROSITE" id="PS01124"/>
    </source>
</evidence>
<dbReference type="CDD" id="cd00075">
    <property type="entry name" value="HATPase"/>
    <property type="match status" value="1"/>
</dbReference>
<keyword evidence="15" id="KW-1185">Reference proteome</keyword>
<dbReference type="InterPro" id="IPR018062">
    <property type="entry name" value="HTH_AraC-typ_CS"/>
</dbReference>
<evidence type="ECO:0000256" key="3">
    <source>
        <dbReference type="ARBA" id="ARBA00022553"/>
    </source>
</evidence>
<evidence type="ECO:0000313" key="14">
    <source>
        <dbReference type="EMBL" id="RAR47171.1"/>
    </source>
</evidence>
<dbReference type="SMART" id="SM00028">
    <property type="entry name" value="TPR"/>
    <property type="match status" value="4"/>
</dbReference>
<evidence type="ECO:0000259" key="12">
    <source>
        <dbReference type="PROSITE" id="PS50109"/>
    </source>
</evidence>
<dbReference type="PANTHER" id="PTHR43547:SF2">
    <property type="entry name" value="HYBRID SIGNAL TRANSDUCTION HISTIDINE KINASE C"/>
    <property type="match status" value="1"/>
</dbReference>
<dbReference type="PANTHER" id="PTHR43547">
    <property type="entry name" value="TWO-COMPONENT HISTIDINE KINASE"/>
    <property type="match status" value="1"/>
</dbReference>
<dbReference type="Gene3D" id="1.25.40.10">
    <property type="entry name" value="Tetratricopeptide repeat domain"/>
    <property type="match status" value="2"/>
</dbReference>
<dbReference type="InterPro" id="IPR018060">
    <property type="entry name" value="HTH_AraC"/>
</dbReference>
<evidence type="ECO:0000256" key="9">
    <source>
        <dbReference type="SAM" id="Phobius"/>
    </source>
</evidence>
<dbReference type="InterPro" id="IPR036097">
    <property type="entry name" value="HisK_dim/P_sf"/>
</dbReference>
<feature type="modified residue" description="4-aspartylphosphate" evidence="7">
    <location>
        <position position="676"/>
    </location>
</feature>
<feature type="transmembrane region" description="Helical" evidence="9">
    <location>
        <begin position="362"/>
        <end position="379"/>
    </location>
</feature>
<feature type="chain" id="PRO_5016430014" description="histidine kinase" evidence="10">
    <location>
        <begin position="22"/>
        <end position="877"/>
    </location>
</feature>
<dbReference type="Pfam" id="PF13424">
    <property type="entry name" value="TPR_12"/>
    <property type="match status" value="2"/>
</dbReference>
<dbReference type="Pfam" id="PF12833">
    <property type="entry name" value="HTH_18"/>
    <property type="match status" value="1"/>
</dbReference>
<keyword evidence="3 7" id="KW-0597">Phosphoprotein</keyword>
<evidence type="ECO:0000256" key="10">
    <source>
        <dbReference type="SAM" id="SignalP"/>
    </source>
</evidence>
<comment type="catalytic activity">
    <reaction evidence="1">
        <text>ATP + protein L-histidine = ADP + protein N-phospho-L-histidine.</text>
        <dbReference type="EC" id="2.7.13.3"/>
    </reaction>
</comment>
<dbReference type="InterPro" id="IPR011990">
    <property type="entry name" value="TPR-like_helical_dom_sf"/>
</dbReference>
<accession>A0A328WLS3</accession>
<dbReference type="GO" id="GO:0000155">
    <property type="term" value="F:phosphorelay sensor kinase activity"/>
    <property type="evidence" value="ECO:0007669"/>
    <property type="project" value="InterPro"/>
</dbReference>
<dbReference type="SMART" id="SM00387">
    <property type="entry name" value="HATPase_c"/>
    <property type="match status" value="1"/>
</dbReference>
<dbReference type="InterPro" id="IPR004358">
    <property type="entry name" value="Sig_transdc_His_kin-like_C"/>
</dbReference>
<proteinExistence type="predicted"/>
<keyword evidence="9" id="KW-0812">Transmembrane</keyword>
<dbReference type="SUPFAM" id="SSF55874">
    <property type="entry name" value="ATPase domain of HSP90 chaperone/DNA topoisomerase II/histidine kinase"/>
    <property type="match status" value="1"/>
</dbReference>
<organism evidence="14 15">
    <name type="scientific">Flavobacterium lacus</name>
    <dbReference type="NCBI Taxonomy" id="1353778"/>
    <lineage>
        <taxon>Bacteria</taxon>
        <taxon>Pseudomonadati</taxon>
        <taxon>Bacteroidota</taxon>
        <taxon>Flavobacteriia</taxon>
        <taxon>Flavobacteriales</taxon>
        <taxon>Flavobacteriaceae</taxon>
        <taxon>Flavobacterium</taxon>
    </lineage>
</organism>
<keyword evidence="8" id="KW-0802">TPR repeat</keyword>
<dbReference type="SUPFAM" id="SSF48452">
    <property type="entry name" value="TPR-like"/>
    <property type="match status" value="2"/>
</dbReference>
<dbReference type="GO" id="GO:0003700">
    <property type="term" value="F:DNA-binding transcription factor activity"/>
    <property type="evidence" value="ECO:0007669"/>
    <property type="project" value="InterPro"/>
</dbReference>
<dbReference type="SUPFAM" id="SSF47384">
    <property type="entry name" value="Homodimeric domain of signal transducing histidine kinase"/>
    <property type="match status" value="1"/>
</dbReference>
<dbReference type="PROSITE" id="PS01124">
    <property type="entry name" value="HTH_ARAC_FAMILY_2"/>
    <property type="match status" value="1"/>
</dbReference>
<feature type="domain" description="Histidine kinase" evidence="12">
    <location>
        <begin position="400"/>
        <end position="613"/>
    </location>
</feature>
<evidence type="ECO:0000313" key="15">
    <source>
        <dbReference type="Proteomes" id="UP000249518"/>
    </source>
</evidence>
<feature type="signal peptide" evidence="10">
    <location>
        <begin position="1"/>
        <end position="21"/>
    </location>
</feature>
<feature type="repeat" description="TPR" evidence="8">
    <location>
        <begin position="119"/>
        <end position="152"/>
    </location>
</feature>
<evidence type="ECO:0000256" key="2">
    <source>
        <dbReference type="ARBA" id="ARBA00012438"/>
    </source>
</evidence>
<feature type="repeat" description="TPR" evidence="8">
    <location>
        <begin position="240"/>
        <end position="273"/>
    </location>
</feature>
<dbReference type="InterPro" id="IPR003661">
    <property type="entry name" value="HisK_dim/P_dom"/>
</dbReference>
<evidence type="ECO:0000256" key="5">
    <source>
        <dbReference type="ARBA" id="ARBA00023125"/>
    </source>
</evidence>
<dbReference type="Gene3D" id="1.10.10.60">
    <property type="entry name" value="Homeodomain-like"/>
    <property type="match status" value="1"/>
</dbReference>
<evidence type="ECO:0000259" key="13">
    <source>
        <dbReference type="PROSITE" id="PS50110"/>
    </source>
</evidence>
<dbReference type="Proteomes" id="UP000249518">
    <property type="component" value="Unassembled WGS sequence"/>
</dbReference>
<dbReference type="EC" id="2.7.13.3" evidence="2"/>
<evidence type="ECO:0000256" key="8">
    <source>
        <dbReference type="PROSITE-ProRule" id="PRU00339"/>
    </source>
</evidence>
<evidence type="ECO:0000256" key="7">
    <source>
        <dbReference type="PROSITE-ProRule" id="PRU00169"/>
    </source>
</evidence>